<evidence type="ECO:0000313" key="10">
    <source>
        <dbReference type="EMBL" id="AST56933.1"/>
    </source>
</evidence>
<dbReference type="PANTHER" id="PTHR34308">
    <property type="entry name" value="COBALAMIN BIOSYNTHESIS PROTEIN CBIB"/>
    <property type="match status" value="1"/>
</dbReference>
<organism evidence="10 11">
    <name type="scientific">Thermoanaerobacterium thermosaccharolyticum</name>
    <name type="common">Clostridium thermosaccharolyticum</name>
    <dbReference type="NCBI Taxonomy" id="1517"/>
    <lineage>
        <taxon>Bacteria</taxon>
        <taxon>Bacillati</taxon>
        <taxon>Bacillota</taxon>
        <taxon>Clostridia</taxon>
        <taxon>Thermoanaerobacterales</taxon>
        <taxon>Thermoanaerobacteraceae</taxon>
        <taxon>Thermoanaerobacterium</taxon>
    </lineage>
</organism>
<protein>
    <recommendedName>
        <fullName evidence="9">Cobalamin biosynthesis protein CobD</fullName>
    </recommendedName>
</protein>
<evidence type="ECO:0000256" key="1">
    <source>
        <dbReference type="ARBA" id="ARBA00004651"/>
    </source>
</evidence>
<dbReference type="Pfam" id="PF03186">
    <property type="entry name" value="CobD_Cbib"/>
    <property type="match status" value="1"/>
</dbReference>
<sequence>MSMNVIAAYILDLIIGDPQVYPHPVRLIGKLISFIERNLRKIAKTSKQERIAGYFMCAIVVFTSYISGYFIIYMLKEVNMYLGKISEVFLIYTCLATNDLAKSANKVYEPLKRNDLVEARKMLSFIVSRDTENLDLGDIIRGTVETVAENISDGIIAPLFYAFIGGVPLALAYKASSTLDSMVGYRNEKYEDIGYASAKLDDVLNFIPSRITGLLIVASSFLLGYDYKNSFYILKRDRLKHESPNSAHGEAAVAGALNVELGGLNCYFGKPELKPKLGDGKETLKLDHIKDTVRIMYMTSFLGLILFFAFKTILTGGIYR</sequence>
<dbReference type="InterPro" id="IPR004485">
    <property type="entry name" value="Cobalamin_biosynth_CobD/CbiB"/>
</dbReference>
<dbReference type="GO" id="GO:0009236">
    <property type="term" value="P:cobalamin biosynthetic process"/>
    <property type="evidence" value="ECO:0007669"/>
    <property type="project" value="UniProtKB-UniRule"/>
</dbReference>
<evidence type="ECO:0000256" key="2">
    <source>
        <dbReference type="ARBA" id="ARBA00004953"/>
    </source>
</evidence>
<keyword evidence="4 9" id="KW-1003">Cell membrane</keyword>
<gene>
    <name evidence="9" type="primary">cobD</name>
    <name evidence="10" type="ORF">Thert_00784</name>
</gene>
<dbReference type="GO" id="GO:0015420">
    <property type="term" value="F:ABC-type vitamin B12 transporter activity"/>
    <property type="evidence" value="ECO:0007669"/>
    <property type="project" value="UniProtKB-UniRule"/>
</dbReference>
<comment type="subcellular location">
    <subcellularLocation>
        <location evidence="1 9">Cell membrane</location>
        <topology evidence="1 9">Multi-pass membrane protein</topology>
    </subcellularLocation>
</comment>
<evidence type="ECO:0000256" key="5">
    <source>
        <dbReference type="ARBA" id="ARBA00022573"/>
    </source>
</evidence>
<dbReference type="UniPathway" id="UPA00148"/>
<dbReference type="GO" id="GO:0005886">
    <property type="term" value="C:plasma membrane"/>
    <property type="evidence" value="ECO:0007669"/>
    <property type="project" value="UniProtKB-SubCell"/>
</dbReference>
<name>A0A223HWT0_THETR</name>
<proteinExistence type="inferred from homology"/>
<evidence type="ECO:0000256" key="7">
    <source>
        <dbReference type="ARBA" id="ARBA00022989"/>
    </source>
</evidence>
<keyword evidence="7 9" id="KW-1133">Transmembrane helix</keyword>
<evidence type="ECO:0000256" key="4">
    <source>
        <dbReference type="ARBA" id="ARBA00022475"/>
    </source>
</evidence>
<evidence type="ECO:0000256" key="9">
    <source>
        <dbReference type="HAMAP-Rule" id="MF_00024"/>
    </source>
</evidence>
<evidence type="ECO:0000256" key="6">
    <source>
        <dbReference type="ARBA" id="ARBA00022692"/>
    </source>
</evidence>
<comment type="function">
    <text evidence="9">Converts cobyric acid to cobinamide by the addition of aminopropanol on the F carboxylic group.</text>
</comment>
<keyword evidence="5 9" id="KW-0169">Cobalamin biosynthesis</keyword>
<feature type="transmembrane region" description="Helical" evidence="9">
    <location>
        <begin position="51"/>
        <end position="75"/>
    </location>
</feature>
<dbReference type="NCBIfam" id="TIGR00380">
    <property type="entry name" value="cobal_cbiB"/>
    <property type="match status" value="1"/>
</dbReference>
<dbReference type="Proteomes" id="UP000214975">
    <property type="component" value="Chromosome"/>
</dbReference>
<comment type="similarity">
    <text evidence="3 9">Belongs to the CobD/CbiB family.</text>
</comment>
<feature type="transmembrane region" description="Helical" evidence="9">
    <location>
        <begin position="155"/>
        <end position="173"/>
    </location>
</feature>
<feature type="transmembrane region" description="Helical" evidence="9">
    <location>
        <begin position="295"/>
        <end position="319"/>
    </location>
</feature>
<dbReference type="HAMAP" id="MF_00024">
    <property type="entry name" value="CobD_CbiB"/>
    <property type="match status" value="1"/>
</dbReference>
<comment type="caution">
    <text evidence="9">Lacks conserved residue(s) required for the propagation of feature annotation.</text>
</comment>
<evidence type="ECO:0000313" key="11">
    <source>
        <dbReference type="Proteomes" id="UP000214975"/>
    </source>
</evidence>
<dbReference type="AlphaFoldDB" id="A0A223HWT0"/>
<keyword evidence="8 9" id="KW-0472">Membrane</keyword>
<keyword evidence="6 9" id="KW-0812">Transmembrane</keyword>
<accession>A0A223HWT0</accession>
<reference evidence="10 11" key="1">
    <citation type="submission" date="2016-08" db="EMBL/GenBank/DDBJ databases">
        <title>A novel genetic cassette of butanologenic Thermoanaerobacterium thermosaccharolyticum that directly convert cellulose to butanol.</title>
        <authorList>
            <person name="Li T."/>
            <person name="He J."/>
        </authorList>
    </citation>
    <scope>NUCLEOTIDE SEQUENCE [LARGE SCALE GENOMIC DNA]</scope>
    <source>
        <strain evidence="10 11">TG57</strain>
    </source>
</reference>
<evidence type="ECO:0000256" key="3">
    <source>
        <dbReference type="ARBA" id="ARBA00006263"/>
    </source>
</evidence>
<dbReference type="PANTHER" id="PTHR34308:SF1">
    <property type="entry name" value="COBALAMIN BIOSYNTHESIS PROTEIN CBIB"/>
    <property type="match status" value="1"/>
</dbReference>
<comment type="pathway">
    <text evidence="2 9">Cofactor biosynthesis; adenosylcobalamin biosynthesis.</text>
</comment>
<dbReference type="GO" id="GO:0048472">
    <property type="term" value="F:threonine-phosphate decarboxylase activity"/>
    <property type="evidence" value="ECO:0007669"/>
    <property type="project" value="InterPro"/>
</dbReference>
<evidence type="ECO:0000256" key="8">
    <source>
        <dbReference type="ARBA" id="ARBA00023136"/>
    </source>
</evidence>
<dbReference type="EMBL" id="CP016893">
    <property type="protein sequence ID" value="AST56933.1"/>
    <property type="molecule type" value="Genomic_DNA"/>
</dbReference>